<evidence type="ECO:0000259" key="1">
    <source>
        <dbReference type="PROSITE" id="PS50878"/>
    </source>
</evidence>
<reference evidence="2 3" key="1">
    <citation type="journal article" date="2019" name="Commun. Biol.">
        <title>The bagworm genome reveals a unique fibroin gene that provides high tensile strength.</title>
        <authorList>
            <person name="Kono N."/>
            <person name="Nakamura H."/>
            <person name="Ohtoshi R."/>
            <person name="Tomita M."/>
            <person name="Numata K."/>
            <person name="Arakawa K."/>
        </authorList>
    </citation>
    <scope>NUCLEOTIDE SEQUENCE [LARGE SCALE GENOMIC DNA]</scope>
</reference>
<feature type="domain" description="Reverse transcriptase" evidence="1">
    <location>
        <begin position="1"/>
        <end position="104"/>
    </location>
</feature>
<evidence type="ECO:0000313" key="3">
    <source>
        <dbReference type="Proteomes" id="UP000299102"/>
    </source>
</evidence>
<comment type="caution">
    <text evidence="2">The sequence shown here is derived from an EMBL/GenBank/DDBJ whole genome shotgun (WGS) entry which is preliminary data.</text>
</comment>
<name>A0A4C1T0L3_EUMVA</name>
<dbReference type="Proteomes" id="UP000299102">
    <property type="component" value="Unassembled WGS sequence"/>
</dbReference>
<dbReference type="EMBL" id="BGZK01000024">
    <property type="protein sequence ID" value="GBP06988.1"/>
    <property type="molecule type" value="Genomic_DNA"/>
</dbReference>
<gene>
    <name evidence="2" type="ORF">EVAR_4420_1</name>
</gene>
<keyword evidence="3" id="KW-1185">Reference proteome</keyword>
<accession>A0A4C1T0L3</accession>
<dbReference type="Pfam" id="PF00078">
    <property type="entry name" value="RVT_1"/>
    <property type="match status" value="1"/>
</dbReference>
<dbReference type="OrthoDB" id="415822at2759"/>
<protein>
    <submittedName>
        <fullName evidence="2">Retrovirus-related Pol polyprotein from type-1 retrotransposable element R1 2</fullName>
    </submittedName>
</protein>
<proteinExistence type="predicted"/>
<sequence length="263" mass="30357">MKYDTEKGPKEYKITGGVPQDSVLGPLLWNIMYDVLLKVLLPTEIKLVAYADDVAVVIVAKHLDEINLAFEKAFERINQWMDPLQVEEQELTSQPYIRYMGVTIDARLNFKQHVEHVSAKASTLQCDAAKKGRWTYRLIPQIDVWLNLNHGEVNYYLTQMVSGHGCFRAYLHSIKRDDLLECTFCPAEPEDAEDVFFVCPRFNLQCDELEKILNQRIQPETLVEASCQHKLPGTLLARLLQKFSRTCVPLKEEEQAATRRKEE</sequence>
<organism evidence="2 3">
    <name type="scientific">Eumeta variegata</name>
    <name type="common">Bagworm moth</name>
    <name type="synonym">Eumeta japonica</name>
    <dbReference type="NCBI Taxonomy" id="151549"/>
    <lineage>
        <taxon>Eukaryota</taxon>
        <taxon>Metazoa</taxon>
        <taxon>Ecdysozoa</taxon>
        <taxon>Arthropoda</taxon>
        <taxon>Hexapoda</taxon>
        <taxon>Insecta</taxon>
        <taxon>Pterygota</taxon>
        <taxon>Neoptera</taxon>
        <taxon>Endopterygota</taxon>
        <taxon>Lepidoptera</taxon>
        <taxon>Glossata</taxon>
        <taxon>Ditrysia</taxon>
        <taxon>Tineoidea</taxon>
        <taxon>Psychidae</taxon>
        <taxon>Oiketicinae</taxon>
        <taxon>Eumeta</taxon>
    </lineage>
</organism>
<dbReference type="InterPro" id="IPR000477">
    <property type="entry name" value="RT_dom"/>
</dbReference>
<evidence type="ECO:0000313" key="2">
    <source>
        <dbReference type="EMBL" id="GBP06988.1"/>
    </source>
</evidence>
<dbReference type="PANTHER" id="PTHR33332">
    <property type="entry name" value="REVERSE TRANSCRIPTASE DOMAIN-CONTAINING PROTEIN"/>
    <property type="match status" value="1"/>
</dbReference>
<dbReference type="AlphaFoldDB" id="A0A4C1T0L3"/>
<dbReference type="PROSITE" id="PS50878">
    <property type="entry name" value="RT_POL"/>
    <property type="match status" value="1"/>
</dbReference>